<dbReference type="Proteomes" id="UP001221597">
    <property type="component" value="Chromosome"/>
</dbReference>
<organism evidence="1 2">
    <name type="scientific">Halobacillus naozhouensis</name>
    <dbReference type="NCBI Taxonomy" id="554880"/>
    <lineage>
        <taxon>Bacteria</taxon>
        <taxon>Bacillati</taxon>
        <taxon>Bacillota</taxon>
        <taxon>Bacilli</taxon>
        <taxon>Bacillales</taxon>
        <taxon>Bacillaceae</taxon>
        <taxon>Halobacillus</taxon>
    </lineage>
</organism>
<dbReference type="EMBL" id="CP121671">
    <property type="protein sequence ID" value="WFT75232.1"/>
    <property type="molecule type" value="Genomic_DNA"/>
</dbReference>
<sequence>MFKSLNKEQKEYVIERIKEYFELERGEELGDLAADQLLHFMIQEIGPILYNQGVKDSRQMVDQKVLNLDEDLRSLERPAGRNTRT</sequence>
<evidence type="ECO:0000313" key="1">
    <source>
        <dbReference type="EMBL" id="WFT75232.1"/>
    </source>
</evidence>
<name>A0ABY8IZK0_9BACI</name>
<protein>
    <submittedName>
        <fullName evidence="1">DUF2164 domain-containing protein</fullName>
    </submittedName>
</protein>
<keyword evidence="2" id="KW-1185">Reference proteome</keyword>
<evidence type="ECO:0000313" key="2">
    <source>
        <dbReference type="Proteomes" id="UP001221597"/>
    </source>
</evidence>
<dbReference type="InterPro" id="IPR018680">
    <property type="entry name" value="DUF2164"/>
</dbReference>
<proteinExistence type="predicted"/>
<reference evidence="1 2" key="1">
    <citation type="submission" date="2023-04" db="EMBL/GenBank/DDBJ databases">
        <title>Genome sequence of Halobacillus naozhouensis KACC 21980.</title>
        <authorList>
            <person name="Kim S."/>
            <person name="Heo J."/>
            <person name="Kwon S.-W."/>
        </authorList>
    </citation>
    <scope>NUCLEOTIDE SEQUENCE [LARGE SCALE GENOMIC DNA]</scope>
    <source>
        <strain evidence="1 2">KCTC 13234</strain>
    </source>
</reference>
<gene>
    <name evidence="1" type="ORF">P9989_02135</name>
</gene>
<dbReference type="Pfam" id="PF09932">
    <property type="entry name" value="DUF2164"/>
    <property type="match status" value="1"/>
</dbReference>
<accession>A0ABY8IZK0</accession>
<dbReference type="RefSeq" id="WP_283077201.1">
    <property type="nucleotide sequence ID" value="NZ_CP121671.1"/>
</dbReference>